<keyword evidence="19" id="KW-1185">Reference proteome</keyword>
<dbReference type="PROSITE" id="PS50283">
    <property type="entry name" value="NA_SOLUT_SYMP_3"/>
    <property type="match status" value="1"/>
</dbReference>
<feature type="transmembrane region" description="Helical" evidence="16">
    <location>
        <begin position="244"/>
        <end position="262"/>
    </location>
</feature>
<evidence type="ECO:0000256" key="14">
    <source>
        <dbReference type="ARBA" id="ARBA00023012"/>
    </source>
</evidence>
<dbReference type="PROSITE" id="PS50109">
    <property type="entry name" value="HIS_KIN"/>
    <property type="match status" value="1"/>
</dbReference>
<feature type="transmembrane region" description="Helical" evidence="16">
    <location>
        <begin position="377"/>
        <end position="397"/>
    </location>
</feature>
<feature type="transmembrane region" description="Helical" evidence="16">
    <location>
        <begin position="329"/>
        <end position="356"/>
    </location>
</feature>
<dbReference type="InterPro" id="IPR036890">
    <property type="entry name" value="HATPase_C_sf"/>
</dbReference>
<evidence type="ECO:0000256" key="8">
    <source>
        <dbReference type="ARBA" id="ARBA00022679"/>
    </source>
</evidence>
<evidence type="ECO:0000256" key="5">
    <source>
        <dbReference type="ARBA" id="ARBA00012438"/>
    </source>
</evidence>
<dbReference type="GO" id="GO:0000155">
    <property type="term" value="F:phosphorelay sensor kinase activity"/>
    <property type="evidence" value="ECO:0007669"/>
    <property type="project" value="InterPro"/>
</dbReference>
<dbReference type="FunFam" id="3.30.565.10:FF:000023">
    <property type="entry name" value="PAS domain-containing sensor histidine kinase"/>
    <property type="match status" value="1"/>
</dbReference>
<dbReference type="GO" id="GO:0005524">
    <property type="term" value="F:ATP binding"/>
    <property type="evidence" value="ECO:0007669"/>
    <property type="project" value="UniProtKB-KW"/>
</dbReference>
<dbReference type="EMBL" id="MDGQ01000003">
    <property type="protein sequence ID" value="OEK07275.1"/>
    <property type="molecule type" value="Genomic_DNA"/>
</dbReference>
<dbReference type="CDD" id="cd00075">
    <property type="entry name" value="HATPase"/>
    <property type="match status" value="1"/>
</dbReference>
<dbReference type="EC" id="2.7.13.3" evidence="5"/>
<dbReference type="SMART" id="SM00388">
    <property type="entry name" value="HisKA"/>
    <property type="match status" value="1"/>
</dbReference>
<name>A0A1E5T7B6_9BACT</name>
<comment type="subcellular location">
    <subcellularLocation>
        <location evidence="2">Cell membrane</location>
    </subcellularLocation>
    <subcellularLocation>
        <location evidence="3">Membrane raft</location>
        <topology evidence="3">Multi-pass membrane protein</topology>
    </subcellularLocation>
</comment>
<dbReference type="InterPro" id="IPR050736">
    <property type="entry name" value="Sensor_HK_Regulatory"/>
</dbReference>
<evidence type="ECO:0000256" key="7">
    <source>
        <dbReference type="ARBA" id="ARBA00022553"/>
    </source>
</evidence>
<feature type="transmembrane region" description="Helical" evidence="16">
    <location>
        <begin position="115"/>
        <end position="133"/>
    </location>
</feature>
<evidence type="ECO:0000313" key="19">
    <source>
        <dbReference type="Proteomes" id="UP000095552"/>
    </source>
</evidence>
<evidence type="ECO:0000256" key="11">
    <source>
        <dbReference type="ARBA" id="ARBA00022777"/>
    </source>
</evidence>
<feature type="transmembrane region" description="Helical" evidence="16">
    <location>
        <begin position="162"/>
        <end position="179"/>
    </location>
</feature>
<dbReference type="Proteomes" id="UP000095552">
    <property type="component" value="Unassembled WGS sequence"/>
</dbReference>
<dbReference type="Gene3D" id="3.30.565.10">
    <property type="entry name" value="Histidine kinase-like ATPase, C-terminal domain"/>
    <property type="match status" value="1"/>
</dbReference>
<feature type="transmembrane region" description="Helical" evidence="16">
    <location>
        <begin position="200"/>
        <end position="218"/>
    </location>
</feature>
<evidence type="ECO:0000256" key="16">
    <source>
        <dbReference type="SAM" id="Phobius"/>
    </source>
</evidence>
<evidence type="ECO:0000256" key="9">
    <source>
        <dbReference type="ARBA" id="ARBA00022692"/>
    </source>
</evidence>
<dbReference type="PANTHER" id="PTHR43711:SF30">
    <property type="entry name" value="HISTIDINE KINASE"/>
    <property type="match status" value="1"/>
</dbReference>
<evidence type="ECO:0000256" key="4">
    <source>
        <dbReference type="ARBA" id="ARBA00006434"/>
    </source>
</evidence>
<keyword evidence="9 16" id="KW-0812">Transmembrane</keyword>
<evidence type="ECO:0000256" key="12">
    <source>
        <dbReference type="ARBA" id="ARBA00022840"/>
    </source>
</evidence>
<feature type="transmembrane region" description="Helical" evidence="16">
    <location>
        <begin position="437"/>
        <end position="463"/>
    </location>
</feature>
<dbReference type="PANTHER" id="PTHR43711">
    <property type="entry name" value="TWO-COMPONENT HISTIDINE KINASE"/>
    <property type="match status" value="1"/>
</dbReference>
<dbReference type="InterPro" id="IPR005467">
    <property type="entry name" value="His_kinase_dom"/>
</dbReference>
<keyword evidence="15 16" id="KW-0472">Membrane</keyword>
<protein>
    <recommendedName>
        <fullName evidence="5">histidine kinase</fullName>
        <ecNumber evidence="5">2.7.13.3</ecNumber>
    </recommendedName>
</protein>
<evidence type="ECO:0000256" key="2">
    <source>
        <dbReference type="ARBA" id="ARBA00004236"/>
    </source>
</evidence>
<dbReference type="SUPFAM" id="SSF47384">
    <property type="entry name" value="Homodimeric domain of signal transducing histidine kinase"/>
    <property type="match status" value="1"/>
</dbReference>
<evidence type="ECO:0000256" key="10">
    <source>
        <dbReference type="ARBA" id="ARBA00022741"/>
    </source>
</evidence>
<keyword evidence="6" id="KW-1003">Cell membrane</keyword>
<sequence length="906" mass="101731">MSGWVIILISALYLALLFFVADRVDRDKIPARFKVGNRWIYALAIPVYCTAWTYYGSVGKAVNDGWEFLTIYLGPILTLPIWWFVVRKIIRICEVQRISTLADFISTRFDKSMTLSIMTSSLIVVGIIPYISIQLKSISNAYEFLVQQEVSEISRGFIWNDAALYLSILLGVFIVFFVFKSIETTDKHKGMMTAIALDSIVKLVAFMAVGIFVTFYLFDGFRDVFSKADADYLSTLSTIDNNSGYEWFFLLLLSMSAILLLPRQFQVMVAENQKEGHLKSAMWLFPIYLLLINIFVVPIAIGGLNLLPAGTNPDTFVLALPLLTGQEGLALLTFVGGFSAATGMIIVSTISLSLMLSNNVIVPILVKRVRSDISSRLPILARRGAVFIIFLLAYLYYRYIADAFPLVSIGLISFAAMIQFAPTVLSALYWKDANKKGVIWGLSAGFILWAYTLVIPTAVQVGLMPESLLTEGPLGINWLKPEALFGLSMSSIAHGTFWSLLFNVIFFFIGTLVGKQAASERNLAELYVNIFKKGAKGRQDIVWKGELELHDLMRVCENLLGKHRMDQALADYKTVYGPNVNESGQVTSEFVAYNERLLTGAVGAASARLLIASISREEEIVLKDVMGMLKETTETVRLNKELRLKSQELERKTFALQKANSRLLNMDKEKDDFISTVTHELRTPLTSIKAFVEILQDNPDLDSNDKHRFFQTIDDEIERMTRLINQVLDMEKLDSGATTIVKKQVIPHQIVEDSLASMQHLLKTKNIELLKDFPQTTRETIINGDTDRLKQVFINLFSNAVKYSKEEGAKIEVKSEFNGNELVIAIKDNGKGIHPENIDRIFEKFFQARDQTSKKPKGSGLGLSITKKIVELHDGDIFVESTWQEGSIFTVKFPISGTKSKKEPVL</sequence>
<dbReference type="CDD" id="cd00082">
    <property type="entry name" value="HisKA"/>
    <property type="match status" value="1"/>
</dbReference>
<keyword evidence="10" id="KW-0547">Nucleotide-binding</keyword>
<dbReference type="SMART" id="SM00387">
    <property type="entry name" value="HATPase_c"/>
    <property type="match status" value="1"/>
</dbReference>
<keyword evidence="14" id="KW-0902">Two-component regulatory system</keyword>
<dbReference type="STRING" id="1563681.BFP71_05820"/>
<dbReference type="InterPro" id="IPR036097">
    <property type="entry name" value="HisK_dim/P_sf"/>
</dbReference>
<comment type="caution">
    <text evidence="18">The sequence shown here is derived from an EMBL/GenBank/DDBJ whole genome shotgun (WGS) entry which is preliminary data.</text>
</comment>
<dbReference type="Gene3D" id="1.10.287.130">
    <property type="match status" value="1"/>
</dbReference>
<dbReference type="Pfam" id="PF02518">
    <property type="entry name" value="HATPase_c"/>
    <property type="match status" value="1"/>
</dbReference>
<accession>A0A1E5T7B6</accession>
<keyword evidence="12" id="KW-0067">ATP-binding</keyword>
<feature type="domain" description="Histidine kinase" evidence="17">
    <location>
        <begin position="676"/>
        <end position="897"/>
    </location>
</feature>
<dbReference type="PRINTS" id="PR00344">
    <property type="entry name" value="BCTRLSENSOR"/>
</dbReference>
<dbReference type="CDD" id="cd10322">
    <property type="entry name" value="SLC5sbd"/>
    <property type="match status" value="1"/>
</dbReference>
<feature type="transmembrane region" description="Helical" evidence="16">
    <location>
        <begin position="483"/>
        <end position="513"/>
    </location>
</feature>
<feature type="transmembrane region" description="Helical" evidence="16">
    <location>
        <begin position="6"/>
        <end position="24"/>
    </location>
</feature>
<feature type="transmembrane region" description="Helical" evidence="16">
    <location>
        <begin position="283"/>
        <end position="309"/>
    </location>
</feature>
<feature type="transmembrane region" description="Helical" evidence="16">
    <location>
        <begin position="403"/>
        <end position="430"/>
    </location>
</feature>
<dbReference type="FunFam" id="1.10.287.130:FF:000001">
    <property type="entry name" value="Two-component sensor histidine kinase"/>
    <property type="match status" value="1"/>
</dbReference>
<organism evidence="18 19">
    <name type="scientific">Roseivirga misakiensis</name>
    <dbReference type="NCBI Taxonomy" id="1563681"/>
    <lineage>
        <taxon>Bacteria</taxon>
        <taxon>Pseudomonadati</taxon>
        <taxon>Bacteroidota</taxon>
        <taxon>Cytophagia</taxon>
        <taxon>Cytophagales</taxon>
        <taxon>Roseivirgaceae</taxon>
        <taxon>Roseivirga</taxon>
    </lineage>
</organism>
<dbReference type="InterPro" id="IPR004358">
    <property type="entry name" value="Sig_transdc_His_kin-like_C"/>
</dbReference>
<evidence type="ECO:0000256" key="3">
    <source>
        <dbReference type="ARBA" id="ARBA00004314"/>
    </source>
</evidence>
<keyword evidence="13 16" id="KW-1133">Transmembrane helix</keyword>
<dbReference type="GO" id="GO:0005886">
    <property type="term" value="C:plasma membrane"/>
    <property type="evidence" value="ECO:0007669"/>
    <property type="project" value="UniProtKB-SubCell"/>
</dbReference>
<dbReference type="GO" id="GO:0022857">
    <property type="term" value="F:transmembrane transporter activity"/>
    <property type="evidence" value="ECO:0007669"/>
    <property type="project" value="InterPro"/>
</dbReference>
<gene>
    <name evidence="18" type="ORF">BFP71_05820</name>
</gene>
<dbReference type="InterPro" id="IPR038377">
    <property type="entry name" value="Na/Glc_symporter_sf"/>
</dbReference>
<dbReference type="InterPro" id="IPR001734">
    <property type="entry name" value="Na/solute_symporter"/>
</dbReference>
<evidence type="ECO:0000256" key="1">
    <source>
        <dbReference type="ARBA" id="ARBA00000085"/>
    </source>
</evidence>
<evidence type="ECO:0000256" key="15">
    <source>
        <dbReference type="ARBA" id="ARBA00023136"/>
    </source>
</evidence>
<dbReference type="SUPFAM" id="SSF55874">
    <property type="entry name" value="ATPase domain of HSP90 chaperone/DNA topoisomerase II/histidine kinase"/>
    <property type="match status" value="1"/>
</dbReference>
<evidence type="ECO:0000313" key="18">
    <source>
        <dbReference type="EMBL" id="OEK07275.1"/>
    </source>
</evidence>
<evidence type="ECO:0000256" key="13">
    <source>
        <dbReference type="ARBA" id="ARBA00022989"/>
    </source>
</evidence>
<evidence type="ECO:0000259" key="17">
    <source>
        <dbReference type="PROSITE" id="PS50109"/>
    </source>
</evidence>
<dbReference type="InterPro" id="IPR003594">
    <property type="entry name" value="HATPase_dom"/>
</dbReference>
<feature type="transmembrane region" description="Helical" evidence="16">
    <location>
        <begin position="68"/>
        <end position="86"/>
    </location>
</feature>
<keyword evidence="11" id="KW-0418">Kinase</keyword>
<dbReference type="Pfam" id="PF00512">
    <property type="entry name" value="HisKA"/>
    <property type="match status" value="1"/>
</dbReference>
<feature type="transmembrane region" description="Helical" evidence="16">
    <location>
        <begin position="36"/>
        <end position="56"/>
    </location>
</feature>
<comment type="similarity">
    <text evidence="4">Belongs to the sodium:solute symporter (SSF) (TC 2.A.21) family.</text>
</comment>
<reference evidence="18 19" key="1">
    <citation type="submission" date="2016-08" db="EMBL/GenBank/DDBJ databases">
        <title>Draft genome of Fabibacter sp. strain SK-8.</title>
        <authorList>
            <person name="Wong S.-K."/>
            <person name="Hamasaki K."/>
            <person name="Yoshizawa S."/>
        </authorList>
    </citation>
    <scope>NUCLEOTIDE SEQUENCE [LARGE SCALE GENOMIC DNA]</scope>
    <source>
        <strain evidence="18 19">SK-8</strain>
    </source>
</reference>
<dbReference type="GO" id="GO:0045121">
    <property type="term" value="C:membrane raft"/>
    <property type="evidence" value="ECO:0007669"/>
    <property type="project" value="UniProtKB-SubCell"/>
</dbReference>
<keyword evidence="7" id="KW-0597">Phosphoprotein</keyword>
<dbReference type="AlphaFoldDB" id="A0A1E5T7B6"/>
<keyword evidence="8" id="KW-0808">Transferase</keyword>
<dbReference type="Gene3D" id="1.20.1730.10">
    <property type="entry name" value="Sodium/glucose cotransporter"/>
    <property type="match status" value="1"/>
</dbReference>
<proteinExistence type="inferred from homology"/>
<comment type="catalytic activity">
    <reaction evidence="1">
        <text>ATP + protein L-histidine = ADP + protein N-phospho-L-histidine.</text>
        <dbReference type="EC" id="2.7.13.3"/>
    </reaction>
</comment>
<dbReference type="InterPro" id="IPR003661">
    <property type="entry name" value="HisK_dim/P_dom"/>
</dbReference>
<evidence type="ECO:0000256" key="6">
    <source>
        <dbReference type="ARBA" id="ARBA00022475"/>
    </source>
</evidence>